<dbReference type="OrthoDB" id="5620164at2"/>
<feature type="repeat" description="TPR" evidence="1">
    <location>
        <begin position="403"/>
        <end position="436"/>
    </location>
</feature>
<dbReference type="AlphaFoldDB" id="A0A317CJX7"/>
<keyword evidence="1" id="KW-0802">TPR repeat</keyword>
<reference evidence="2 3" key="1">
    <citation type="submission" date="2018-05" db="EMBL/GenBank/DDBJ databases">
        <title>Leucothrix arctica sp. nov., isolated from Arctic seawater.</title>
        <authorList>
            <person name="Choi A."/>
            <person name="Baek K."/>
        </authorList>
    </citation>
    <scope>NUCLEOTIDE SEQUENCE [LARGE SCALE GENOMIC DNA]</scope>
    <source>
        <strain evidence="2 3">JCM 18388</strain>
    </source>
</reference>
<dbReference type="Pfam" id="PF13424">
    <property type="entry name" value="TPR_12"/>
    <property type="match status" value="1"/>
</dbReference>
<comment type="caution">
    <text evidence="2">The sequence shown here is derived from an EMBL/GenBank/DDBJ whole genome shotgun (WGS) entry which is preliminary data.</text>
</comment>
<evidence type="ECO:0000256" key="1">
    <source>
        <dbReference type="PROSITE-ProRule" id="PRU00339"/>
    </source>
</evidence>
<proteinExistence type="predicted"/>
<dbReference type="Gene3D" id="1.25.40.10">
    <property type="entry name" value="Tetratricopeptide repeat domain"/>
    <property type="match status" value="2"/>
</dbReference>
<accession>A0A317CJX7</accession>
<name>A0A317CJX7_9GAMM</name>
<dbReference type="SMART" id="SM00028">
    <property type="entry name" value="TPR"/>
    <property type="match status" value="6"/>
</dbReference>
<dbReference type="PANTHER" id="PTHR10098">
    <property type="entry name" value="RAPSYN-RELATED"/>
    <property type="match status" value="1"/>
</dbReference>
<sequence length="606" mass="66358">MSNSSAITSALQALPADIQASLSKLSVLKQGGNLVVISHVARSESVEAAKAMMDSVVSAGLAEEKEHTYYRFDPELLTHLQASTRPEQQQVSHQHWLAAMDQLLGFLYQQHFEDSAMAQRLSTLERDNLMAYLSELSSAPNLVADNANGVLELLRRMDTLLEKQDCEAEKTQLKQWMANAEALLGDWGPVRFDQERQNVEGLIAQNSMLPASRAAQALLQQCHEVGTEAYEGADKDLAFANILMARVLKRGGSGEEALNYLEQAQAILEPKITTDRTAASYMVASMMEQGECLFAQRQLVPAEVVYSKAIELADSIPDQRGSGIAQTQRAAVYSMLKRPADALRGYQSALDVFEQIGEGVLAVNVWHQIAMLHRVNEDYDNASAALTAALDLLTTQKNVVGVISTLLELGGLSEQSDSLAEAVSYYKQAVTLAEESGDQYRQAAAANRLADVYRKQGETKLALETLELAGSLGQQFGHAAEPWKTWSILSELHAGNNNAEGAEKARQQAIEAYVSYRVDGGANNEGDGQLCAMVLQAIQSDNDTDVRKLLSQLADNEAWKTDEQQALIEALTQLLDGQRNLALLENSALHYRHVAELMLLQDRLPA</sequence>
<dbReference type="RefSeq" id="WP_109838022.1">
    <property type="nucleotide sequence ID" value="NZ_QGKM01000036.1"/>
</dbReference>
<organism evidence="2 3">
    <name type="scientific">Leucothrix pacifica</name>
    <dbReference type="NCBI Taxonomy" id="1247513"/>
    <lineage>
        <taxon>Bacteria</taxon>
        <taxon>Pseudomonadati</taxon>
        <taxon>Pseudomonadota</taxon>
        <taxon>Gammaproteobacteria</taxon>
        <taxon>Thiotrichales</taxon>
        <taxon>Thiotrichaceae</taxon>
        <taxon>Leucothrix</taxon>
    </lineage>
</organism>
<dbReference type="PROSITE" id="PS50005">
    <property type="entry name" value="TPR"/>
    <property type="match status" value="1"/>
</dbReference>
<protein>
    <submittedName>
        <fullName evidence="2">Uncharacterized protein</fullName>
    </submittedName>
</protein>
<dbReference type="PANTHER" id="PTHR10098:SF108">
    <property type="entry name" value="TETRATRICOPEPTIDE REPEAT PROTEIN 28"/>
    <property type="match status" value="1"/>
</dbReference>
<dbReference type="InterPro" id="IPR019734">
    <property type="entry name" value="TPR_rpt"/>
</dbReference>
<dbReference type="Proteomes" id="UP000245539">
    <property type="component" value="Unassembled WGS sequence"/>
</dbReference>
<gene>
    <name evidence="2" type="ORF">DKW60_12680</name>
</gene>
<dbReference type="InterPro" id="IPR011990">
    <property type="entry name" value="TPR-like_helical_dom_sf"/>
</dbReference>
<evidence type="ECO:0000313" key="3">
    <source>
        <dbReference type="Proteomes" id="UP000245539"/>
    </source>
</evidence>
<evidence type="ECO:0000313" key="2">
    <source>
        <dbReference type="EMBL" id="PWQ96632.1"/>
    </source>
</evidence>
<keyword evidence="3" id="KW-1185">Reference proteome</keyword>
<dbReference type="EMBL" id="QGKM01000036">
    <property type="protein sequence ID" value="PWQ96632.1"/>
    <property type="molecule type" value="Genomic_DNA"/>
</dbReference>
<dbReference type="SUPFAM" id="SSF48452">
    <property type="entry name" value="TPR-like"/>
    <property type="match status" value="2"/>
</dbReference>